<dbReference type="Pfam" id="PF03583">
    <property type="entry name" value="LIP"/>
    <property type="match status" value="1"/>
</dbReference>
<proteinExistence type="predicted"/>
<evidence type="ECO:0000256" key="1">
    <source>
        <dbReference type="SAM" id="MobiDB-lite"/>
    </source>
</evidence>
<dbReference type="AlphaFoldDB" id="A0A558GR78"/>
<keyword evidence="2" id="KW-0378">Hydrolase</keyword>
<accession>A0A558GR78</accession>
<name>A0A558GR78_PAENT</name>
<dbReference type="GO" id="GO:0004806">
    <property type="term" value="F:triacylglycerol lipase activity"/>
    <property type="evidence" value="ECO:0007669"/>
    <property type="project" value="InterPro"/>
</dbReference>
<feature type="region of interest" description="Disordered" evidence="1">
    <location>
        <begin position="1"/>
        <end position="23"/>
    </location>
</feature>
<sequence>MSSHRMLPPPMAPARWCPGRTPPPERRQGALLPVVLHRSSSLKACRTSWLRVTWWLPPITPGMGIAGPSSFLIGATEAANVLDIARAARGIEGIGAGNRVVLWGHSQGGHASIFAAQRAASYASELAIAGVAVAAPATNLGALLSADIGDVSGVTIGAYAFTSYAQAYSSRLPNDPLTTILTPAGAAAAPKMAELCLLGQNSELHTIANPLIGSFVTGDPTQAPGWSQLLAENTPAQAPLTAPLFVAQGAKDTLVRPEITAAYVAAQTQGGTAVESHVLPDATHGTVALDAMPYLMKWMAALP</sequence>
<evidence type="ECO:0000313" key="3">
    <source>
        <dbReference type="Proteomes" id="UP000316500"/>
    </source>
</evidence>
<dbReference type="EMBL" id="VNFK01000019">
    <property type="protein sequence ID" value="TVU59316.1"/>
    <property type="molecule type" value="Genomic_DNA"/>
</dbReference>
<dbReference type="PANTHER" id="PTHR34853:SF1">
    <property type="entry name" value="LIPASE 5"/>
    <property type="match status" value="1"/>
</dbReference>
<dbReference type="GO" id="GO:0016042">
    <property type="term" value="P:lipid catabolic process"/>
    <property type="evidence" value="ECO:0007669"/>
    <property type="project" value="InterPro"/>
</dbReference>
<dbReference type="PANTHER" id="PTHR34853">
    <property type="match status" value="1"/>
</dbReference>
<dbReference type="Gene3D" id="3.40.50.1820">
    <property type="entry name" value="alpha/beta hydrolase"/>
    <property type="match status" value="2"/>
</dbReference>
<comment type="caution">
    <text evidence="2">The sequence shown here is derived from an EMBL/GenBank/DDBJ whole genome shotgun (WGS) entry which is preliminary data.</text>
</comment>
<protein>
    <submittedName>
        <fullName evidence="2">Alpha/beta fold hydrolase</fullName>
    </submittedName>
</protein>
<evidence type="ECO:0000313" key="2">
    <source>
        <dbReference type="EMBL" id="TVU59316.1"/>
    </source>
</evidence>
<dbReference type="InterPro" id="IPR005152">
    <property type="entry name" value="Lipase_secreted"/>
</dbReference>
<organism evidence="2 3">
    <name type="scientific">Paenarthrobacter nitroguajacolicus</name>
    <name type="common">Arthrobacter nitroguajacolicus</name>
    <dbReference type="NCBI Taxonomy" id="211146"/>
    <lineage>
        <taxon>Bacteria</taxon>
        <taxon>Bacillati</taxon>
        <taxon>Actinomycetota</taxon>
        <taxon>Actinomycetes</taxon>
        <taxon>Micrococcales</taxon>
        <taxon>Micrococcaceae</taxon>
        <taxon>Paenarthrobacter</taxon>
    </lineage>
</organism>
<gene>
    <name evidence="2" type="ORF">FQP90_19680</name>
</gene>
<dbReference type="OrthoDB" id="9798122at2"/>
<dbReference type="Proteomes" id="UP000316500">
    <property type="component" value="Unassembled WGS sequence"/>
</dbReference>
<dbReference type="SUPFAM" id="SSF53474">
    <property type="entry name" value="alpha/beta-Hydrolases"/>
    <property type="match status" value="1"/>
</dbReference>
<dbReference type="InterPro" id="IPR029058">
    <property type="entry name" value="AB_hydrolase_fold"/>
</dbReference>
<reference evidence="2 3" key="1">
    <citation type="submission" date="2019-07" db="EMBL/GenBank/DDBJ databases">
        <title>Diversity of Bacteria from Kongsfjorden, Arctic.</title>
        <authorList>
            <person name="Yu Y."/>
        </authorList>
    </citation>
    <scope>NUCLEOTIDE SEQUENCE [LARGE SCALE GENOMIC DNA]</scope>
    <source>
        <strain evidence="2 3">SM1928</strain>
    </source>
</reference>